<gene>
    <name evidence="1" type="ORF">N3K66_003732</name>
</gene>
<name>A0ACC0V608_9HYPO</name>
<dbReference type="EMBL" id="CM047942">
    <property type="protein sequence ID" value="KAI9901915.1"/>
    <property type="molecule type" value="Genomic_DNA"/>
</dbReference>
<dbReference type="Proteomes" id="UP001163324">
    <property type="component" value="Chromosome 3"/>
</dbReference>
<keyword evidence="2" id="KW-1185">Reference proteome</keyword>
<evidence type="ECO:0000313" key="2">
    <source>
        <dbReference type="Proteomes" id="UP001163324"/>
    </source>
</evidence>
<evidence type="ECO:0000313" key="1">
    <source>
        <dbReference type="EMBL" id="KAI9901915.1"/>
    </source>
</evidence>
<accession>A0ACC0V608</accession>
<protein>
    <submittedName>
        <fullName evidence="1">Uncharacterized protein</fullName>
    </submittedName>
</protein>
<reference evidence="1" key="1">
    <citation type="submission" date="2022-10" db="EMBL/GenBank/DDBJ databases">
        <title>Complete Genome of Trichothecium roseum strain YXFP-22015, a Plant Pathogen Isolated from Citrus.</title>
        <authorList>
            <person name="Wang Y."/>
            <person name="Zhu L."/>
        </authorList>
    </citation>
    <scope>NUCLEOTIDE SEQUENCE</scope>
    <source>
        <strain evidence="1">YXFP-22015</strain>
    </source>
</reference>
<comment type="caution">
    <text evidence="1">The sequence shown here is derived from an EMBL/GenBank/DDBJ whole genome shotgun (WGS) entry which is preliminary data.</text>
</comment>
<proteinExistence type="predicted"/>
<sequence>MKKFVLALAHTLLFAGRAASTLDGPGPGPGDQVACTEDELYASLSGSGADFCESLVKLHCEVSTPPEYTTYDAGQISSQCGCIINTGSSQTVTGSSEHVSTSSSPTSATARETSTASRSSDSQSPGSASTTSTTVTVSSSPDTAGSSSTRSTTKRAEDSSGYDLSITASTNSVTVTLLSSVSLTVTKVSSSPGSGLAQSTASSSGGTVLSNGGVIPVTTASYTLTKTVLTSSANSSPGSSSSGYNSTVRTLTSSTVETTTRTLVETVVSSGAAPGSTSPGGAFTSAAGSWNTSTGMQAPNDTVTTTVVSATTKSVSSVSGAPTLLSPTQGGPAGPWNSTAGPIGTGASNGTPIIPVPTGGWNSTKLAGVPAPPSTAPPVSASIPSDAGATATARPTNVTVSELPGPILTPPASVSPSVINGTVVPTVIGGPTFPGWNSSMATSVRPSGSAFSTGSGASVQISVTATPSFPNTTAGVPPSANYSSTTVTTPPPPFSVTTLETFTPFPTASFTGSITGSVTTMVAGLNTSSPIIVPSPTGVPGGNCTLGQACSVIAPSPTAPLGSVIPAANFTGVTRTAFTSQETCYTLSRDQSSGDPSRRALLRNSKLREDNVTIPVPYIESIDFSDQGLDPFFVTVRDSSQGAFYLDVSNRSRVALVDQGGNSLVLDWQGLHLATNSCMLDISFKIDDLYRQLADLSNVSCSTSSLLPKHRASTEKRAEDLRFDQTLYLRDQCGSPVSRAIREFPSLAVGNSSCTNVATDPRSGRWDFECMFPGAASGAMQCQQAIQRDVVDFLTRDSFGDACPSLPTVISTLARSAQDIFDAEALRESFSDAGDGSEAEAEQLDIETTIGVYQRLWAALQELFALSTDGGGSVSGGPATSPLERYISVYDENRSFGEDICEDLHAGEMPLNLSLIAGATRIDAITSLNWAPDDATPYNVTVQDPSAVACCAGGAVADDDGDSCGYPRDAIVADTDCICGRLAGGGSLAFEGTECDRYAGVCGEDGDCRDGLVCVVGTCCGVGVCVDPYACSQNGTALVKVGIVPSR</sequence>
<organism evidence="1 2">
    <name type="scientific">Trichothecium roseum</name>
    <dbReference type="NCBI Taxonomy" id="47278"/>
    <lineage>
        <taxon>Eukaryota</taxon>
        <taxon>Fungi</taxon>
        <taxon>Dikarya</taxon>
        <taxon>Ascomycota</taxon>
        <taxon>Pezizomycotina</taxon>
        <taxon>Sordariomycetes</taxon>
        <taxon>Hypocreomycetidae</taxon>
        <taxon>Hypocreales</taxon>
        <taxon>Hypocreales incertae sedis</taxon>
        <taxon>Trichothecium</taxon>
    </lineage>
</organism>